<comment type="similarity">
    <text evidence="4">Belongs to the Nudix hydrolase family.</text>
</comment>
<dbReference type="PANTHER" id="PTHR43046:SF12">
    <property type="entry name" value="GDP-MANNOSE MANNOSYL HYDROLASE"/>
    <property type="match status" value="1"/>
</dbReference>
<comment type="cofactor">
    <cofactor evidence="1">
        <name>Mg(2+)</name>
        <dbReference type="ChEBI" id="CHEBI:18420"/>
    </cofactor>
</comment>
<dbReference type="Gene3D" id="3.90.79.10">
    <property type="entry name" value="Nucleoside Triphosphate Pyrophosphohydrolase"/>
    <property type="match status" value="1"/>
</dbReference>
<dbReference type="InterPro" id="IPR000086">
    <property type="entry name" value="NUDIX_hydrolase_dom"/>
</dbReference>
<evidence type="ECO:0000259" key="5">
    <source>
        <dbReference type="PROSITE" id="PS51462"/>
    </source>
</evidence>
<organism evidence="6 7">
    <name type="scientific">Brevibacillus fluminis</name>
    <dbReference type="NCBI Taxonomy" id="511487"/>
    <lineage>
        <taxon>Bacteria</taxon>
        <taxon>Bacillati</taxon>
        <taxon>Bacillota</taxon>
        <taxon>Bacilli</taxon>
        <taxon>Bacillales</taxon>
        <taxon>Paenibacillaceae</taxon>
        <taxon>Brevibacillus</taxon>
    </lineage>
</organism>
<dbReference type="AlphaFoldDB" id="A0A3M8DQ71"/>
<comment type="caution">
    <text evidence="6">The sequence shown here is derived from an EMBL/GenBank/DDBJ whole genome shotgun (WGS) entry which is preliminary data.</text>
</comment>
<accession>A0A3M8DQ71</accession>
<evidence type="ECO:0000256" key="1">
    <source>
        <dbReference type="ARBA" id="ARBA00001946"/>
    </source>
</evidence>
<dbReference type="InterPro" id="IPR020084">
    <property type="entry name" value="NUDIX_hydrolase_CS"/>
</dbReference>
<dbReference type="SUPFAM" id="SSF55811">
    <property type="entry name" value="Nudix"/>
    <property type="match status" value="1"/>
</dbReference>
<dbReference type="GO" id="GO:0016787">
    <property type="term" value="F:hydrolase activity"/>
    <property type="evidence" value="ECO:0007669"/>
    <property type="project" value="UniProtKB-KW"/>
</dbReference>
<dbReference type="EMBL" id="RHHQ01000008">
    <property type="protein sequence ID" value="RNB89669.1"/>
    <property type="molecule type" value="Genomic_DNA"/>
</dbReference>
<protein>
    <submittedName>
        <fullName evidence="6">NUDIX hydrolase</fullName>
    </submittedName>
</protein>
<dbReference type="Pfam" id="PF00293">
    <property type="entry name" value="NUDIX"/>
    <property type="match status" value="1"/>
</dbReference>
<proteinExistence type="inferred from homology"/>
<evidence type="ECO:0000313" key="7">
    <source>
        <dbReference type="Proteomes" id="UP000271031"/>
    </source>
</evidence>
<feature type="domain" description="Nudix hydrolase" evidence="5">
    <location>
        <begin position="4"/>
        <end position="127"/>
    </location>
</feature>
<evidence type="ECO:0000256" key="4">
    <source>
        <dbReference type="RuleBase" id="RU003476"/>
    </source>
</evidence>
<dbReference type="PROSITE" id="PS51462">
    <property type="entry name" value="NUDIX"/>
    <property type="match status" value="1"/>
</dbReference>
<keyword evidence="7" id="KW-1185">Reference proteome</keyword>
<dbReference type="Proteomes" id="UP000271031">
    <property type="component" value="Unassembled WGS sequence"/>
</dbReference>
<dbReference type="CDD" id="cd02883">
    <property type="entry name" value="NUDIX_Hydrolase"/>
    <property type="match status" value="1"/>
</dbReference>
<dbReference type="PRINTS" id="PR00502">
    <property type="entry name" value="NUDIXFAMILY"/>
</dbReference>
<name>A0A3M8DQ71_9BACL</name>
<keyword evidence="3" id="KW-0460">Magnesium</keyword>
<dbReference type="PANTHER" id="PTHR43046">
    <property type="entry name" value="GDP-MANNOSE MANNOSYL HYDROLASE"/>
    <property type="match status" value="1"/>
</dbReference>
<dbReference type="OrthoDB" id="9787880at2"/>
<dbReference type="RefSeq" id="WP_122917924.1">
    <property type="nucleotide sequence ID" value="NZ_RHHQ01000008.1"/>
</dbReference>
<dbReference type="InterPro" id="IPR015797">
    <property type="entry name" value="NUDIX_hydrolase-like_dom_sf"/>
</dbReference>
<gene>
    <name evidence="6" type="ORF">EDM56_10850</name>
</gene>
<sequence length="133" mass="14955">MNLLHVDVVYVLLYDEATDQVLTVKNERHWSLPGGRREHGELLAQAAVREAREETGLHVQVSDIVHITEKVVGSHHATFITFRGEITGGEIGTTDNEIQQIAWKSIADAEELMPYLSNIRELLRNHATYGLEA</sequence>
<keyword evidence="2 4" id="KW-0378">Hydrolase</keyword>
<evidence type="ECO:0000256" key="3">
    <source>
        <dbReference type="ARBA" id="ARBA00022842"/>
    </source>
</evidence>
<reference evidence="6 7" key="1">
    <citation type="submission" date="2018-10" db="EMBL/GenBank/DDBJ databases">
        <title>Phylogenomics of Brevibacillus.</title>
        <authorList>
            <person name="Dunlap C."/>
        </authorList>
    </citation>
    <scope>NUCLEOTIDE SEQUENCE [LARGE SCALE GENOMIC DNA]</scope>
    <source>
        <strain evidence="6 7">JCM 15716</strain>
    </source>
</reference>
<evidence type="ECO:0000256" key="2">
    <source>
        <dbReference type="ARBA" id="ARBA00022801"/>
    </source>
</evidence>
<dbReference type="PROSITE" id="PS00893">
    <property type="entry name" value="NUDIX_BOX"/>
    <property type="match status" value="1"/>
</dbReference>
<evidence type="ECO:0000313" key="6">
    <source>
        <dbReference type="EMBL" id="RNB89669.1"/>
    </source>
</evidence>
<dbReference type="InterPro" id="IPR020476">
    <property type="entry name" value="Nudix_hydrolase"/>
</dbReference>